<dbReference type="InterPro" id="IPR010982">
    <property type="entry name" value="Lambda_DNA-bd_dom_sf"/>
</dbReference>
<dbReference type="InterPro" id="IPR001387">
    <property type="entry name" value="Cro/C1-type_HTH"/>
</dbReference>
<organism evidence="2 3">
    <name type="scientific">Hespellia stercorisuis DSM 15480</name>
    <dbReference type="NCBI Taxonomy" id="1121950"/>
    <lineage>
        <taxon>Bacteria</taxon>
        <taxon>Bacillati</taxon>
        <taxon>Bacillota</taxon>
        <taxon>Clostridia</taxon>
        <taxon>Lachnospirales</taxon>
        <taxon>Lachnospiraceae</taxon>
        <taxon>Hespellia</taxon>
    </lineage>
</organism>
<dbReference type="AlphaFoldDB" id="A0A1M6VAX9"/>
<evidence type="ECO:0000313" key="2">
    <source>
        <dbReference type="EMBL" id="SHK78652.1"/>
    </source>
</evidence>
<gene>
    <name evidence="2" type="ORF">SAMN02745243_03731</name>
</gene>
<dbReference type="EMBL" id="FQZY01000086">
    <property type="protein sequence ID" value="SHK78652.1"/>
    <property type="molecule type" value="Genomic_DNA"/>
</dbReference>
<protein>
    <submittedName>
        <fullName evidence="2">DNA-binding transcriptional regulator, XRE family</fullName>
    </submittedName>
</protein>
<dbReference type="Pfam" id="PF13443">
    <property type="entry name" value="HTH_26"/>
    <property type="match status" value="1"/>
</dbReference>
<proteinExistence type="predicted"/>
<dbReference type="RefSeq" id="WP_242945487.1">
    <property type="nucleotide sequence ID" value="NZ_FQZY01000086.1"/>
</dbReference>
<dbReference type="Proteomes" id="UP000184301">
    <property type="component" value="Unassembled WGS sequence"/>
</dbReference>
<name>A0A1M6VAX9_9FIRM</name>
<feature type="domain" description="HTH cro/C1-type" evidence="1">
    <location>
        <begin position="27"/>
        <end position="84"/>
    </location>
</feature>
<evidence type="ECO:0000313" key="3">
    <source>
        <dbReference type="Proteomes" id="UP000184301"/>
    </source>
</evidence>
<sequence length="88" mass="10171">MCNTDIKSIIRVHDKKEVAVIFTYEPLWKTLNDKGITQYELIKTYHFSTGTLDALRKNKSVTMNTLHDICIMLDCPIEAVVKIIKEDN</sequence>
<dbReference type="STRING" id="1121950.SAMN02745243_03731"/>
<reference evidence="2 3" key="1">
    <citation type="submission" date="2016-11" db="EMBL/GenBank/DDBJ databases">
        <authorList>
            <person name="Jaros S."/>
            <person name="Januszkiewicz K."/>
            <person name="Wedrychowicz H."/>
        </authorList>
    </citation>
    <scope>NUCLEOTIDE SEQUENCE [LARGE SCALE GENOMIC DNA]</scope>
    <source>
        <strain evidence="2 3">DSM 15480</strain>
    </source>
</reference>
<keyword evidence="2" id="KW-0238">DNA-binding</keyword>
<accession>A0A1M6VAX9</accession>
<dbReference type="Gene3D" id="1.10.260.40">
    <property type="entry name" value="lambda repressor-like DNA-binding domains"/>
    <property type="match status" value="1"/>
</dbReference>
<dbReference type="GO" id="GO:0003677">
    <property type="term" value="F:DNA binding"/>
    <property type="evidence" value="ECO:0007669"/>
    <property type="project" value="UniProtKB-KW"/>
</dbReference>
<evidence type="ECO:0000259" key="1">
    <source>
        <dbReference type="Pfam" id="PF13443"/>
    </source>
</evidence>
<dbReference type="SUPFAM" id="SSF47413">
    <property type="entry name" value="lambda repressor-like DNA-binding domains"/>
    <property type="match status" value="1"/>
</dbReference>
<keyword evidence="3" id="KW-1185">Reference proteome</keyword>